<accession>A0A8J5MZY3</accession>
<reference evidence="1" key="1">
    <citation type="journal article" date="2021" name="Sci. Adv.">
        <title>The American lobster genome reveals insights on longevity, neural, and immune adaptations.</title>
        <authorList>
            <person name="Polinski J.M."/>
            <person name="Zimin A.V."/>
            <person name="Clark K.F."/>
            <person name="Kohn A.B."/>
            <person name="Sadowski N."/>
            <person name="Timp W."/>
            <person name="Ptitsyn A."/>
            <person name="Khanna P."/>
            <person name="Romanova D.Y."/>
            <person name="Williams P."/>
            <person name="Greenwood S.J."/>
            <person name="Moroz L.L."/>
            <person name="Walt D.R."/>
            <person name="Bodnar A.G."/>
        </authorList>
    </citation>
    <scope>NUCLEOTIDE SEQUENCE</scope>
    <source>
        <strain evidence="1">GMGI-L3</strain>
    </source>
</reference>
<sequence length="178" mass="15579">GRAGGPTLALGSRPAIYCSPLPGCFNKLRIAERYPLYLVSAQGAYTIMLIHRALALIALVALVTHGEKRHNLVVHKAIGGLTILGSSGSIGAFNGRSGGKGFGSGFGAGGGGGAGGGAGGGVGGGAGGGVGGGAGGGVGGGAGGGGGFGGGAGGGVGGGAGGGLVVGGGGGGGAGGGA</sequence>
<feature type="non-terminal residue" evidence="1">
    <location>
        <position position="1"/>
    </location>
</feature>
<protein>
    <submittedName>
        <fullName evidence="1">Uncharacterized protein</fullName>
    </submittedName>
</protein>
<organism evidence="1 2">
    <name type="scientific">Homarus americanus</name>
    <name type="common">American lobster</name>
    <dbReference type="NCBI Taxonomy" id="6706"/>
    <lineage>
        <taxon>Eukaryota</taxon>
        <taxon>Metazoa</taxon>
        <taxon>Ecdysozoa</taxon>
        <taxon>Arthropoda</taxon>
        <taxon>Crustacea</taxon>
        <taxon>Multicrustacea</taxon>
        <taxon>Malacostraca</taxon>
        <taxon>Eumalacostraca</taxon>
        <taxon>Eucarida</taxon>
        <taxon>Decapoda</taxon>
        <taxon>Pleocyemata</taxon>
        <taxon>Astacidea</taxon>
        <taxon>Nephropoidea</taxon>
        <taxon>Nephropidae</taxon>
        <taxon>Homarus</taxon>
    </lineage>
</organism>
<comment type="caution">
    <text evidence="1">The sequence shown here is derived from an EMBL/GenBank/DDBJ whole genome shotgun (WGS) entry which is preliminary data.</text>
</comment>
<keyword evidence="2" id="KW-1185">Reference proteome</keyword>
<name>A0A8J5MZY3_HOMAM</name>
<dbReference type="AlphaFoldDB" id="A0A8J5MZY3"/>
<proteinExistence type="predicted"/>
<dbReference type="EMBL" id="JAHLQT010014835">
    <property type="protein sequence ID" value="KAG7170213.1"/>
    <property type="molecule type" value="Genomic_DNA"/>
</dbReference>
<evidence type="ECO:0000313" key="2">
    <source>
        <dbReference type="Proteomes" id="UP000747542"/>
    </source>
</evidence>
<dbReference type="Proteomes" id="UP000747542">
    <property type="component" value="Unassembled WGS sequence"/>
</dbReference>
<gene>
    <name evidence="1" type="ORF">Hamer_G022969</name>
</gene>
<evidence type="ECO:0000313" key="1">
    <source>
        <dbReference type="EMBL" id="KAG7170213.1"/>
    </source>
</evidence>
<feature type="non-terminal residue" evidence="1">
    <location>
        <position position="178"/>
    </location>
</feature>